<dbReference type="Proteomes" id="UP001596242">
    <property type="component" value="Unassembled WGS sequence"/>
</dbReference>
<dbReference type="Gene3D" id="3.30.420.10">
    <property type="entry name" value="Ribonuclease H-like superfamily/Ribonuclease H"/>
    <property type="match status" value="1"/>
</dbReference>
<dbReference type="InterPro" id="IPR036397">
    <property type="entry name" value="RNaseH_sf"/>
</dbReference>
<evidence type="ECO:0000259" key="1">
    <source>
        <dbReference type="PROSITE" id="PS50994"/>
    </source>
</evidence>
<protein>
    <submittedName>
        <fullName evidence="2">IS630 family transposase</fullName>
    </submittedName>
</protein>
<keyword evidence="3" id="KW-1185">Reference proteome</keyword>
<dbReference type="RefSeq" id="WP_386398865.1">
    <property type="nucleotide sequence ID" value="NZ_JBHSPT010000041.1"/>
</dbReference>
<proteinExistence type="predicted"/>
<dbReference type="Pfam" id="PF13565">
    <property type="entry name" value="HTH_32"/>
    <property type="match status" value="1"/>
</dbReference>
<dbReference type="SUPFAM" id="SSF53098">
    <property type="entry name" value="Ribonuclease H-like"/>
    <property type="match status" value="1"/>
</dbReference>
<accession>A0ABW1M1S7</accession>
<dbReference type="NCBIfam" id="NF033545">
    <property type="entry name" value="transpos_IS630"/>
    <property type="match status" value="1"/>
</dbReference>
<organism evidence="2 3">
    <name type="scientific">Streptomyces pratens</name>
    <dbReference type="NCBI Taxonomy" id="887456"/>
    <lineage>
        <taxon>Bacteria</taxon>
        <taxon>Bacillati</taxon>
        <taxon>Actinomycetota</taxon>
        <taxon>Actinomycetes</taxon>
        <taxon>Kitasatosporales</taxon>
        <taxon>Streptomycetaceae</taxon>
        <taxon>Streptomyces</taxon>
    </lineage>
</organism>
<dbReference type="PROSITE" id="PS50994">
    <property type="entry name" value="INTEGRASE"/>
    <property type="match status" value="1"/>
</dbReference>
<evidence type="ECO:0000313" key="3">
    <source>
        <dbReference type="Proteomes" id="UP001596242"/>
    </source>
</evidence>
<dbReference type="InterPro" id="IPR001584">
    <property type="entry name" value="Integrase_cat-core"/>
</dbReference>
<dbReference type="InterPro" id="IPR038717">
    <property type="entry name" value="Tc1-like_DDE_dom"/>
</dbReference>
<evidence type="ECO:0000313" key="2">
    <source>
        <dbReference type="EMBL" id="MFC6057341.1"/>
    </source>
</evidence>
<dbReference type="InterPro" id="IPR012337">
    <property type="entry name" value="RNaseH-like_sf"/>
</dbReference>
<dbReference type="InterPro" id="IPR009057">
    <property type="entry name" value="Homeodomain-like_sf"/>
</dbReference>
<reference evidence="3" key="1">
    <citation type="journal article" date="2019" name="Int. J. Syst. Evol. Microbiol.">
        <title>The Global Catalogue of Microorganisms (GCM) 10K type strain sequencing project: providing services to taxonomists for standard genome sequencing and annotation.</title>
        <authorList>
            <consortium name="The Broad Institute Genomics Platform"/>
            <consortium name="The Broad Institute Genome Sequencing Center for Infectious Disease"/>
            <person name="Wu L."/>
            <person name="Ma J."/>
        </authorList>
    </citation>
    <scope>NUCLEOTIDE SEQUENCE [LARGE SCALE GENOMIC DNA]</scope>
    <source>
        <strain evidence="3">JCM 12763</strain>
    </source>
</reference>
<gene>
    <name evidence="2" type="ORF">ACFP50_18310</name>
</gene>
<name>A0ABW1M1S7_9ACTN</name>
<dbReference type="InterPro" id="IPR047655">
    <property type="entry name" value="Transpos_IS630-like"/>
</dbReference>
<feature type="domain" description="Integrase catalytic" evidence="1">
    <location>
        <begin position="195"/>
        <end position="359"/>
    </location>
</feature>
<sequence>MAHPPATALRLTARRRRKLLAMADAPSCPQAIALRARTVLLAADGLANSAIAAHLGCSEPTVCRWLLRFARHGVPGLFDRPRSGRPERYGPSERLAVIAVATSLPPEGTARWTQALVAGHLAERGLALSRATVRRVLAETRVRPHKIRGWLNRADDDAFWSQAGAVCRLYLGIPADTLLVSIDEKTGIQARSRIRPAQPAGPGRDRRIEFEYKRHGTVSIVAAMDVATGQVVAERVERNDSAHFIRFLAMLDRSTDPALRLHLVMDNGSSHTSRATRAWIAAHPRFTVTHTPKHASWLNMIEQWFSALTRRVLRGGDFASRDDLDAKITAFTVRHNRTARPYRWRYDADAEHARYLARHPRHQAPAQDSLTKAA</sequence>
<dbReference type="Pfam" id="PF13358">
    <property type="entry name" value="DDE_3"/>
    <property type="match status" value="1"/>
</dbReference>
<comment type="caution">
    <text evidence="2">The sequence shown here is derived from an EMBL/GenBank/DDBJ whole genome shotgun (WGS) entry which is preliminary data.</text>
</comment>
<dbReference type="EMBL" id="JBHSPT010000041">
    <property type="protein sequence ID" value="MFC6057341.1"/>
    <property type="molecule type" value="Genomic_DNA"/>
</dbReference>
<dbReference type="SUPFAM" id="SSF46689">
    <property type="entry name" value="Homeodomain-like"/>
    <property type="match status" value="1"/>
</dbReference>